<keyword evidence="2" id="KW-1185">Reference proteome</keyword>
<sequence length="101" mass="11524">MNAPMYLPWLARKAGISDEQALELWHDALRHATDTTGWVGGPEYWAVAHDRLLELTDAERQRRLAPRLVRMVRTQNHLAQLPLQAMEDMLGALRASVRRAA</sequence>
<reference evidence="1 2" key="1">
    <citation type="submission" date="2021-02" db="EMBL/GenBank/DDBJ databases">
        <title>Niveibacterium changnyeongensis HC41.</title>
        <authorList>
            <person name="Kang M."/>
        </authorList>
    </citation>
    <scope>NUCLEOTIDE SEQUENCE [LARGE SCALE GENOMIC DNA]</scope>
    <source>
        <strain evidence="1 2">HC41</strain>
    </source>
</reference>
<dbReference type="EMBL" id="CP071060">
    <property type="protein sequence ID" value="QSI77767.1"/>
    <property type="molecule type" value="Genomic_DNA"/>
</dbReference>
<gene>
    <name evidence="1" type="ORF">JY500_03685</name>
</gene>
<dbReference type="RefSeq" id="WP_172204501.1">
    <property type="nucleotide sequence ID" value="NZ_CP071060.1"/>
</dbReference>
<name>A0ABX7M7N8_9RHOO</name>
<proteinExistence type="predicted"/>
<evidence type="ECO:0000313" key="1">
    <source>
        <dbReference type="EMBL" id="QSI77767.1"/>
    </source>
</evidence>
<protein>
    <submittedName>
        <fullName evidence="1">Uncharacterized protein</fullName>
    </submittedName>
</protein>
<dbReference type="Proteomes" id="UP000663570">
    <property type="component" value="Chromosome"/>
</dbReference>
<evidence type="ECO:0000313" key="2">
    <source>
        <dbReference type="Proteomes" id="UP000663570"/>
    </source>
</evidence>
<accession>A0ABX7M7N8</accession>
<organism evidence="1 2">
    <name type="scientific">Niveibacterium microcysteis</name>
    <dbReference type="NCBI Taxonomy" id="2811415"/>
    <lineage>
        <taxon>Bacteria</taxon>
        <taxon>Pseudomonadati</taxon>
        <taxon>Pseudomonadota</taxon>
        <taxon>Betaproteobacteria</taxon>
        <taxon>Rhodocyclales</taxon>
        <taxon>Rhodocyclaceae</taxon>
        <taxon>Niveibacterium</taxon>
    </lineage>
</organism>